<organism evidence="1">
    <name type="scientific">Streptomyces sp. NBC_00049</name>
    <dbReference type="NCBI Taxonomy" id="2903617"/>
    <lineage>
        <taxon>Bacteria</taxon>
        <taxon>Bacillati</taxon>
        <taxon>Actinomycetota</taxon>
        <taxon>Actinomycetes</taxon>
        <taxon>Kitasatosporales</taxon>
        <taxon>Streptomycetaceae</taxon>
        <taxon>Streptomyces</taxon>
    </lineage>
</organism>
<reference evidence="1" key="1">
    <citation type="submission" date="2022-10" db="EMBL/GenBank/DDBJ databases">
        <title>The complete genomes of actinobacterial strains from the NBC collection.</title>
        <authorList>
            <person name="Joergensen T.S."/>
            <person name="Alvarez Arevalo M."/>
            <person name="Sterndorff E.B."/>
            <person name="Faurdal D."/>
            <person name="Vuksanovic O."/>
            <person name="Mourched A.-S."/>
            <person name="Charusanti P."/>
            <person name="Shaw S."/>
            <person name="Blin K."/>
            <person name="Weber T."/>
        </authorList>
    </citation>
    <scope>NUCLEOTIDE SEQUENCE</scope>
    <source>
        <strain evidence="1">NBC_00049</strain>
    </source>
</reference>
<sequence>MTTLGELFDVAVAQLQEAAQTPLTAIGPEERVALIGRVEEVLTQVRKGLGPRAYTPVPTAEERDLTVSERNLQGCLDTATSWLGVARSYVQAPAAEAVGPVGDRIAVAAQAIGAVRDTIGSHLGPDRAPLTPYAYVLRHQAAFDYLTRRYSEVAWTAGSVVHRLAQGVDHPGADEAFAAVRTSLAQASVYARAGSRDASMHLDAFPLALPVVPVQATPADTTDSIPARLGEDSERLSRAAYGALHDRGEQRMSGADFHQLSRWTATTRILTGRLLLHTAAGLPEGPVQDSFKEAAGALRESSQAWKGAAARWVHIVDLSDPREHPALPPPGFDLVRRGQVVQMPATQPHPAVVVSRTTAARVGQLLFGPQWEPEQGPGTPRPAADVLADAGGPGALAASLYRMPSAGWQMAAAAPWAVRRAGASLVADVAGHRPPGWDKNLRFYPVHLREVEKLTAAYSAVMAAEQATAAALLDTARRAGVAVPRALLDASAHRAIAEEQRWAPAQQVQAKPQNLPRAHVPIDLVVGRRPGMSR</sequence>
<proteinExistence type="predicted"/>
<name>A0AAU2JXW5_9ACTN</name>
<gene>
    <name evidence="1" type="ORF">OG327_31085</name>
</gene>
<accession>A0AAU2JXW5</accession>
<protein>
    <submittedName>
        <fullName evidence="1">Uncharacterized protein</fullName>
    </submittedName>
</protein>
<dbReference type="EMBL" id="CP108264">
    <property type="protein sequence ID" value="WTU77414.1"/>
    <property type="molecule type" value="Genomic_DNA"/>
</dbReference>
<dbReference type="AlphaFoldDB" id="A0AAU2JXW5"/>
<evidence type="ECO:0000313" key="1">
    <source>
        <dbReference type="EMBL" id="WTU77414.1"/>
    </source>
</evidence>